<sequence>LTVPLSPLTLPPSSSLPTNLPSKPDYWDIQAKQFKIDTFT</sequence>
<protein>
    <submittedName>
        <fullName evidence="2">17248_t:CDS:1</fullName>
    </submittedName>
</protein>
<proteinExistence type="predicted"/>
<name>A0A9N9I0B6_9GLOM</name>
<evidence type="ECO:0000313" key="3">
    <source>
        <dbReference type="Proteomes" id="UP000789570"/>
    </source>
</evidence>
<reference evidence="2" key="1">
    <citation type="submission" date="2021-06" db="EMBL/GenBank/DDBJ databases">
        <authorList>
            <person name="Kallberg Y."/>
            <person name="Tangrot J."/>
            <person name="Rosling A."/>
        </authorList>
    </citation>
    <scope>NUCLEOTIDE SEQUENCE</scope>
    <source>
        <strain evidence="2">UK204</strain>
    </source>
</reference>
<comment type="caution">
    <text evidence="2">The sequence shown here is derived from an EMBL/GenBank/DDBJ whole genome shotgun (WGS) entry which is preliminary data.</text>
</comment>
<dbReference type="Proteomes" id="UP000789570">
    <property type="component" value="Unassembled WGS sequence"/>
</dbReference>
<organism evidence="2 3">
    <name type="scientific">Funneliformis caledonium</name>
    <dbReference type="NCBI Taxonomy" id="1117310"/>
    <lineage>
        <taxon>Eukaryota</taxon>
        <taxon>Fungi</taxon>
        <taxon>Fungi incertae sedis</taxon>
        <taxon>Mucoromycota</taxon>
        <taxon>Glomeromycotina</taxon>
        <taxon>Glomeromycetes</taxon>
        <taxon>Glomerales</taxon>
        <taxon>Glomeraceae</taxon>
        <taxon>Funneliformis</taxon>
    </lineage>
</organism>
<keyword evidence="3" id="KW-1185">Reference proteome</keyword>
<gene>
    <name evidence="2" type="ORF">FCALED_LOCUS14106</name>
</gene>
<evidence type="ECO:0000313" key="2">
    <source>
        <dbReference type="EMBL" id="CAG8714815.1"/>
    </source>
</evidence>
<accession>A0A9N9I0B6</accession>
<evidence type="ECO:0000256" key="1">
    <source>
        <dbReference type="SAM" id="MobiDB-lite"/>
    </source>
</evidence>
<dbReference type="AlphaFoldDB" id="A0A9N9I0B6"/>
<feature type="region of interest" description="Disordered" evidence="1">
    <location>
        <begin position="1"/>
        <end position="21"/>
    </location>
</feature>
<dbReference type="EMBL" id="CAJVPQ010009371">
    <property type="protein sequence ID" value="CAG8714815.1"/>
    <property type="molecule type" value="Genomic_DNA"/>
</dbReference>
<feature type="non-terminal residue" evidence="2">
    <location>
        <position position="1"/>
    </location>
</feature>